<keyword evidence="1" id="KW-1133">Transmembrane helix</keyword>
<evidence type="ECO:0000313" key="3">
    <source>
        <dbReference type="Proteomes" id="UP000470246"/>
    </source>
</evidence>
<dbReference type="EMBL" id="JAAGWF010000008">
    <property type="protein sequence ID" value="NEK57671.1"/>
    <property type="molecule type" value="Genomic_DNA"/>
</dbReference>
<feature type="transmembrane region" description="Helical" evidence="1">
    <location>
        <begin position="6"/>
        <end position="30"/>
    </location>
</feature>
<proteinExistence type="predicted"/>
<keyword evidence="1" id="KW-0812">Transmembrane</keyword>
<evidence type="ECO:0000256" key="1">
    <source>
        <dbReference type="SAM" id="Phobius"/>
    </source>
</evidence>
<keyword evidence="3" id="KW-1185">Reference proteome</keyword>
<organism evidence="2 3">
    <name type="scientific">Geodermatophilus sabuli</name>
    <dbReference type="NCBI Taxonomy" id="1564158"/>
    <lineage>
        <taxon>Bacteria</taxon>
        <taxon>Bacillati</taxon>
        <taxon>Actinomycetota</taxon>
        <taxon>Actinomycetes</taxon>
        <taxon>Geodermatophilales</taxon>
        <taxon>Geodermatophilaceae</taxon>
        <taxon>Geodermatophilus</taxon>
    </lineage>
</organism>
<keyword evidence="1" id="KW-0472">Membrane</keyword>
<protein>
    <submittedName>
        <fullName evidence="2">Uncharacterized protein</fullName>
    </submittedName>
</protein>
<gene>
    <name evidence="2" type="ORF">GCU56_07275</name>
</gene>
<name>A0A7K3VYG2_9ACTN</name>
<reference evidence="2 3" key="1">
    <citation type="submission" date="2020-02" db="EMBL/GenBank/DDBJ databases">
        <title>Geodermatophilus sabuli CPCC 205279 I12A-02694.</title>
        <authorList>
            <person name="Jiang Z."/>
        </authorList>
    </citation>
    <scope>NUCLEOTIDE SEQUENCE [LARGE SCALE GENOMIC DNA]</scope>
    <source>
        <strain evidence="2 3">I12A-02694</strain>
    </source>
</reference>
<dbReference type="AlphaFoldDB" id="A0A7K3VYG2"/>
<comment type="caution">
    <text evidence="2">The sequence shown here is derived from an EMBL/GenBank/DDBJ whole genome shotgun (WGS) entry which is preliminary data.</text>
</comment>
<accession>A0A7K3VYG2</accession>
<dbReference type="RefSeq" id="WP_163480783.1">
    <property type="nucleotide sequence ID" value="NZ_JAAGWF010000008.1"/>
</dbReference>
<evidence type="ECO:0000313" key="2">
    <source>
        <dbReference type="EMBL" id="NEK57671.1"/>
    </source>
</evidence>
<sequence>MAVPLLQYLAITVGFIGAVALLGLLARWFCGSFRVQLPRRRRDPEPVAPAPRRPLEAVAADLRRLARQLAHVPAGAPMARRRGLQAAYDDVLVEAALLLEVPHTLPGTPEGMAREVERLRVQTALADAGLTVHG</sequence>
<dbReference type="Proteomes" id="UP000470246">
    <property type="component" value="Unassembled WGS sequence"/>
</dbReference>